<dbReference type="InterPro" id="IPR012902">
    <property type="entry name" value="N_methyl_site"/>
</dbReference>
<feature type="transmembrane region" description="Helical" evidence="1">
    <location>
        <begin position="16"/>
        <end position="39"/>
    </location>
</feature>
<sequence>MFHTNPPPIDSRDAGFTIIEVLIALTVVAVSIVAIGSVMSTNVRGVRLLEQHVTLMQTARSVMTAEIPPRAELGLGVLSGQANDYRWKIDVGPLCEDWAVPGADVAWIPALVRIQVRSPSGAVSDLKTVRLMRGPPK</sequence>
<dbReference type="NCBIfam" id="TIGR02532">
    <property type="entry name" value="IV_pilin_GFxxxE"/>
    <property type="match status" value="1"/>
</dbReference>
<comment type="caution">
    <text evidence="2">The sequence shown here is derived from an EMBL/GenBank/DDBJ whole genome shotgun (WGS) entry which is preliminary data.</text>
</comment>
<accession>A0A1J5P0C5</accession>
<dbReference type="EMBL" id="MLJW01007669">
    <property type="protein sequence ID" value="OIQ65001.1"/>
    <property type="molecule type" value="Genomic_DNA"/>
</dbReference>
<proteinExistence type="predicted"/>
<organism evidence="2">
    <name type="scientific">mine drainage metagenome</name>
    <dbReference type="NCBI Taxonomy" id="410659"/>
    <lineage>
        <taxon>unclassified sequences</taxon>
        <taxon>metagenomes</taxon>
        <taxon>ecological metagenomes</taxon>
    </lineage>
</organism>
<gene>
    <name evidence="2" type="ORF">GALL_534430</name>
</gene>
<keyword evidence="1" id="KW-0472">Membrane</keyword>
<name>A0A1J5P0C5_9ZZZZ</name>
<evidence type="ECO:0000256" key="1">
    <source>
        <dbReference type="SAM" id="Phobius"/>
    </source>
</evidence>
<dbReference type="Pfam" id="PF07963">
    <property type="entry name" value="N_methyl"/>
    <property type="match status" value="1"/>
</dbReference>
<protein>
    <recommendedName>
        <fullName evidence="3">General secretion pathway protein I</fullName>
    </recommendedName>
</protein>
<keyword evidence="1" id="KW-0812">Transmembrane</keyword>
<dbReference type="AlphaFoldDB" id="A0A1J5P0C5"/>
<evidence type="ECO:0000313" key="2">
    <source>
        <dbReference type="EMBL" id="OIQ65001.1"/>
    </source>
</evidence>
<evidence type="ECO:0008006" key="3">
    <source>
        <dbReference type="Google" id="ProtNLM"/>
    </source>
</evidence>
<keyword evidence="1" id="KW-1133">Transmembrane helix</keyword>
<reference evidence="2" key="1">
    <citation type="submission" date="2016-10" db="EMBL/GenBank/DDBJ databases">
        <title>Sequence of Gallionella enrichment culture.</title>
        <authorList>
            <person name="Poehlein A."/>
            <person name="Muehling M."/>
            <person name="Daniel R."/>
        </authorList>
    </citation>
    <scope>NUCLEOTIDE SEQUENCE</scope>
</reference>